<dbReference type="KEGG" id="mrr:Moror_15606"/>
<evidence type="ECO:0000259" key="3">
    <source>
        <dbReference type="Pfam" id="PF20153"/>
    </source>
</evidence>
<dbReference type="InterPro" id="IPR045338">
    <property type="entry name" value="DUF6535"/>
</dbReference>
<name>V2WSA2_MONRO</name>
<keyword evidence="2" id="KW-0812">Transmembrane</keyword>
<organism evidence="4 5">
    <name type="scientific">Moniliophthora roreri (strain MCA 2997)</name>
    <name type="common">Cocoa frosty pod rot fungus</name>
    <name type="synonym">Crinipellis roreri</name>
    <dbReference type="NCBI Taxonomy" id="1381753"/>
    <lineage>
        <taxon>Eukaryota</taxon>
        <taxon>Fungi</taxon>
        <taxon>Dikarya</taxon>
        <taxon>Basidiomycota</taxon>
        <taxon>Agaricomycotina</taxon>
        <taxon>Agaricomycetes</taxon>
        <taxon>Agaricomycetidae</taxon>
        <taxon>Agaricales</taxon>
        <taxon>Marasmiineae</taxon>
        <taxon>Marasmiaceae</taxon>
        <taxon>Moniliophthora</taxon>
    </lineage>
</organism>
<dbReference type="Pfam" id="PF20153">
    <property type="entry name" value="DUF6535"/>
    <property type="match status" value="1"/>
</dbReference>
<feature type="transmembrane region" description="Helical" evidence="2">
    <location>
        <begin position="96"/>
        <end position="113"/>
    </location>
</feature>
<evidence type="ECO:0000313" key="5">
    <source>
        <dbReference type="Proteomes" id="UP000017559"/>
    </source>
</evidence>
<comment type="caution">
    <text evidence="4">The sequence shown here is derived from an EMBL/GenBank/DDBJ whole genome shotgun (WGS) entry which is preliminary data.</text>
</comment>
<feature type="compositionally biased region" description="Low complexity" evidence="1">
    <location>
        <begin position="9"/>
        <end position="20"/>
    </location>
</feature>
<evidence type="ECO:0000313" key="4">
    <source>
        <dbReference type="EMBL" id="ESK83421.1"/>
    </source>
</evidence>
<sequence>MPSRDLNDGSISGSGASARRLSQESLNPAQVLLPPSFTEPLPREQHADSHSRPVYGRKQKEKERKPTLVESWGKLLQAVMNFDDDMVKNWKEDIDTLLVFAGLFSAVVTAFTIESYQWLVEDPVDITVVLLTQISMQLNASQTASLTRTPFKPDPSSIRINCFWFLSLIFSLTSGLFALLRSSGATSAASRQL</sequence>
<evidence type="ECO:0000256" key="2">
    <source>
        <dbReference type="SAM" id="Phobius"/>
    </source>
</evidence>
<gene>
    <name evidence="4" type="ORF">Moror_15606</name>
</gene>
<dbReference type="STRING" id="1381753.V2WSA2"/>
<dbReference type="Proteomes" id="UP000017559">
    <property type="component" value="Unassembled WGS sequence"/>
</dbReference>
<feature type="region of interest" description="Disordered" evidence="1">
    <location>
        <begin position="1"/>
        <end position="66"/>
    </location>
</feature>
<feature type="compositionally biased region" description="Basic and acidic residues" evidence="1">
    <location>
        <begin position="41"/>
        <end position="51"/>
    </location>
</feature>
<keyword evidence="5" id="KW-1185">Reference proteome</keyword>
<dbReference type="AlphaFoldDB" id="V2WSA2"/>
<protein>
    <recommendedName>
        <fullName evidence="3">DUF6535 domain-containing protein</fullName>
    </recommendedName>
</protein>
<accession>V2WSA2</accession>
<dbReference type="EMBL" id="AWSO01001546">
    <property type="protein sequence ID" value="ESK83421.1"/>
    <property type="molecule type" value="Genomic_DNA"/>
</dbReference>
<keyword evidence="2" id="KW-0472">Membrane</keyword>
<feature type="domain" description="DUF6535" evidence="3">
    <location>
        <begin position="72"/>
        <end position="180"/>
    </location>
</feature>
<reference evidence="4 5" key="1">
    <citation type="journal article" date="2014" name="BMC Genomics">
        <title>Genome and secretome analysis of the hemibiotrophic fungal pathogen, Moniliophthora roreri, which causes frosty pod rot disease of cacao: mechanisms of the biotrophic and necrotrophic phases.</title>
        <authorList>
            <person name="Meinhardt L.W."/>
            <person name="Costa G.G.L."/>
            <person name="Thomazella D.P.T."/>
            <person name="Teixeira P.J.P.L."/>
            <person name="Carazzolle M.F."/>
            <person name="Schuster S.C."/>
            <person name="Carlson J.E."/>
            <person name="Guiltinan M.J."/>
            <person name="Mieczkowski P."/>
            <person name="Farmer A."/>
            <person name="Ramaraj T."/>
            <person name="Crozier J."/>
            <person name="Davis R.E."/>
            <person name="Shao J."/>
            <person name="Melnick R.L."/>
            <person name="Pereira G.A.G."/>
            <person name="Bailey B.A."/>
        </authorList>
    </citation>
    <scope>NUCLEOTIDE SEQUENCE [LARGE SCALE GENOMIC DNA]</scope>
    <source>
        <strain evidence="4 5">MCA 2997</strain>
    </source>
</reference>
<evidence type="ECO:0000256" key="1">
    <source>
        <dbReference type="SAM" id="MobiDB-lite"/>
    </source>
</evidence>
<proteinExistence type="predicted"/>
<dbReference type="OrthoDB" id="3235960at2759"/>
<feature type="transmembrane region" description="Helical" evidence="2">
    <location>
        <begin position="158"/>
        <end position="180"/>
    </location>
</feature>
<dbReference type="HOGENOM" id="CLU_081913_0_0_1"/>
<keyword evidence="2" id="KW-1133">Transmembrane helix</keyword>